<dbReference type="Proteomes" id="UP000247409">
    <property type="component" value="Unassembled WGS sequence"/>
</dbReference>
<dbReference type="PANTHER" id="PTHR21725">
    <property type="entry name" value="E3 UBIQUITIN-PROTEIN LIGASE UBR4"/>
    <property type="match status" value="1"/>
</dbReference>
<gene>
    <name evidence="2" type="ORF">BWQ96_09283</name>
</gene>
<dbReference type="EMBL" id="NBIV01000247">
    <property type="protein sequence ID" value="PXF40988.1"/>
    <property type="molecule type" value="Genomic_DNA"/>
</dbReference>
<comment type="caution">
    <text evidence="2">The sequence shown here is derived from an EMBL/GenBank/DDBJ whole genome shotgun (WGS) entry which is preliminary data.</text>
</comment>
<keyword evidence="3" id="KW-1185">Reference proteome</keyword>
<sequence>MAERLVISEVESDSSTRVMSFMEGYSLKRLVSVFGLFIEVILSQQTDLREKLFGGDRNPIVSSLQRAYLCLRKLISMRTTLAEECATRLCEILLSHKFLFYWPSILLVVSACVEELKAAKSRNDAQGIAILLDEPGLMLCPERKEATCMLSLNKAPTHEEFIRDNMARNPYISSSFDGRLMRDVKNKICTNLDLPGLLEDDFAMALLLARNLIKLELPIMGVYEQIWRGSAAAAIASSIQLAQLPRFMGLRRGGHAGNPRNNGGFSRIVWNRGGFLGPRRSLQDRNGELPSRREDLTEPTMVIFTDCLA</sequence>
<name>A0A2V3IG32_9FLOR</name>
<protein>
    <submittedName>
        <fullName evidence="2">Auxin transport protein BIG</fullName>
    </submittedName>
</protein>
<proteinExistence type="predicted"/>
<feature type="domain" description="E3 ubiquitin ligase UBR4 C-terminal" evidence="1">
    <location>
        <begin position="166"/>
        <end position="233"/>
    </location>
</feature>
<dbReference type="AlphaFoldDB" id="A0A2V3IG32"/>
<dbReference type="InterPro" id="IPR025704">
    <property type="entry name" value="E3_Ub_ligase_UBR4_C"/>
</dbReference>
<reference evidence="2 3" key="1">
    <citation type="journal article" date="2018" name="Mol. Biol. Evol.">
        <title>Analysis of the draft genome of the red seaweed Gracilariopsis chorda provides insights into genome size evolution in Rhodophyta.</title>
        <authorList>
            <person name="Lee J."/>
            <person name="Yang E.C."/>
            <person name="Graf L."/>
            <person name="Yang J.H."/>
            <person name="Qiu H."/>
            <person name="Zel Zion U."/>
            <person name="Chan C.X."/>
            <person name="Stephens T.G."/>
            <person name="Weber A.P.M."/>
            <person name="Boo G.H."/>
            <person name="Boo S.M."/>
            <person name="Kim K.M."/>
            <person name="Shin Y."/>
            <person name="Jung M."/>
            <person name="Lee S.J."/>
            <person name="Yim H.S."/>
            <person name="Lee J.H."/>
            <person name="Bhattacharya D."/>
            <person name="Yoon H.S."/>
        </authorList>
    </citation>
    <scope>NUCLEOTIDE SEQUENCE [LARGE SCALE GENOMIC DNA]</scope>
    <source>
        <strain evidence="2 3">SKKU-2015</strain>
        <tissue evidence="2">Whole body</tissue>
    </source>
</reference>
<evidence type="ECO:0000313" key="3">
    <source>
        <dbReference type="Proteomes" id="UP000247409"/>
    </source>
</evidence>
<dbReference type="OrthoDB" id="30336at2759"/>
<organism evidence="2 3">
    <name type="scientific">Gracilariopsis chorda</name>
    <dbReference type="NCBI Taxonomy" id="448386"/>
    <lineage>
        <taxon>Eukaryota</taxon>
        <taxon>Rhodophyta</taxon>
        <taxon>Florideophyceae</taxon>
        <taxon>Rhodymeniophycidae</taxon>
        <taxon>Gracilariales</taxon>
        <taxon>Gracilariaceae</taxon>
        <taxon>Gracilariopsis</taxon>
    </lineage>
</organism>
<dbReference type="STRING" id="448386.A0A2V3IG32"/>
<evidence type="ECO:0000259" key="1">
    <source>
        <dbReference type="Pfam" id="PF13764"/>
    </source>
</evidence>
<dbReference type="PANTHER" id="PTHR21725:SF1">
    <property type="entry name" value="E3 UBIQUITIN-PROTEIN LIGASE UBR4"/>
    <property type="match status" value="1"/>
</dbReference>
<accession>A0A2V3IG32</accession>
<dbReference type="InterPro" id="IPR045189">
    <property type="entry name" value="UBR4-like"/>
</dbReference>
<evidence type="ECO:0000313" key="2">
    <source>
        <dbReference type="EMBL" id="PXF40988.1"/>
    </source>
</evidence>
<dbReference type="Pfam" id="PF13764">
    <property type="entry name" value="E3_UbLigase_R4"/>
    <property type="match status" value="1"/>
</dbReference>